<comment type="caution">
    <text evidence="2">The sequence shown here is derived from an EMBL/GenBank/DDBJ whole genome shotgun (WGS) entry which is preliminary data.</text>
</comment>
<reference evidence="2" key="1">
    <citation type="submission" date="2020-10" db="EMBL/GenBank/DDBJ databases">
        <authorList>
            <person name="Kikuchi T."/>
        </authorList>
    </citation>
    <scope>NUCLEOTIDE SEQUENCE</scope>
    <source>
        <strain evidence="2">NKZ352</strain>
    </source>
</reference>
<dbReference type="Proteomes" id="UP000835052">
    <property type="component" value="Unassembled WGS sequence"/>
</dbReference>
<feature type="compositionally biased region" description="Polar residues" evidence="1">
    <location>
        <begin position="87"/>
        <end position="97"/>
    </location>
</feature>
<evidence type="ECO:0000313" key="2">
    <source>
        <dbReference type="EMBL" id="CAD6189569.1"/>
    </source>
</evidence>
<protein>
    <submittedName>
        <fullName evidence="2">Uncharacterized protein</fullName>
    </submittedName>
</protein>
<proteinExistence type="predicted"/>
<keyword evidence="3" id="KW-1185">Reference proteome</keyword>
<feature type="compositionally biased region" description="Polar residues" evidence="1">
    <location>
        <begin position="58"/>
        <end position="70"/>
    </location>
</feature>
<name>A0A8S1H1C3_9PELO</name>
<feature type="compositionally biased region" description="Basic and acidic residues" evidence="1">
    <location>
        <begin position="72"/>
        <end position="85"/>
    </location>
</feature>
<evidence type="ECO:0000313" key="3">
    <source>
        <dbReference type="Proteomes" id="UP000835052"/>
    </source>
</evidence>
<gene>
    <name evidence="2" type="ORF">CAUJ_LOCUS5488</name>
</gene>
<sequence length="111" mass="12564">MLSSRRMVIGGHLYATGYYLYGTWIVPDRYLDATGYVPGIRDCHWLAHRSVLSDKAGTKNNDPGSNSRLSARNRECQEKEGEPAGKSHNTVFRSRLSSFDRETRRSNAGWV</sequence>
<dbReference type="AlphaFoldDB" id="A0A8S1H1C3"/>
<dbReference type="EMBL" id="CAJGYM010000011">
    <property type="protein sequence ID" value="CAD6189569.1"/>
    <property type="molecule type" value="Genomic_DNA"/>
</dbReference>
<accession>A0A8S1H1C3</accession>
<evidence type="ECO:0000256" key="1">
    <source>
        <dbReference type="SAM" id="MobiDB-lite"/>
    </source>
</evidence>
<organism evidence="2 3">
    <name type="scientific">Caenorhabditis auriculariae</name>
    <dbReference type="NCBI Taxonomy" id="2777116"/>
    <lineage>
        <taxon>Eukaryota</taxon>
        <taxon>Metazoa</taxon>
        <taxon>Ecdysozoa</taxon>
        <taxon>Nematoda</taxon>
        <taxon>Chromadorea</taxon>
        <taxon>Rhabditida</taxon>
        <taxon>Rhabditina</taxon>
        <taxon>Rhabditomorpha</taxon>
        <taxon>Rhabditoidea</taxon>
        <taxon>Rhabditidae</taxon>
        <taxon>Peloderinae</taxon>
        <taxon>Caenorhabditis</taxon>
    </lineage>
</organism>
<feature type="region of interest" description="Disordered" evidence="1">
    <location>
        <begin position="54"/>
        <end position="111"/>
    </location>
</feature>